<dbReference type="EMBL" id="LZYO01000010">
    <property type="protein sequence ID" value="ODH44980.1"/>
    <property type="molecule type" value="Genomic_DNA"/>
</dbReference>
<feature type="region of interest" description="Disordered" evidence="1">
    <location>
        <begin position="1"/>
        <end position="48"/>
    </location>
</feature>
<evidence type="ECO:0000256" key="1">
    <source>
        <dbReference type="SAM" id="MobiDB-lite"/>
    </source>
</evidence>
<feature type="compositionally biased region" description="Basic and acidic residues" evidence="1">
    <location>
        <begin position="24"/>
        <end position="36"/>
    </location>
</feature>
<evidence type="ECO:0000313" key="2">
    <source>
        <dbReference type="EMBL" id="ODH44980.1"/>
    </source>
</evidence>
<reference evidence="2 3" key="1">
    <citation type="submission" date="2016-06" db="EMBL/GenBank/DDBJ databases">
        <authorList>
            <person name="Kjaerup R.B."/>
            <person name="Dalgaard T.S."/>
            <person name="Juul-Madsen H.R."/>
        </authorList>
    </citation>
    <scope>NUCLEOTIDE SEQUENCE [LARGE SCALE GENOMIC DNA]</scope>
    <source>
        <strain evidence="2 3">Pb300</strain>
    </source>
</reference>
<dbReference type="Proteomes" id="UP000242814">
    <property type="component" value="Unassembled WGS sequence"/>
</dbReference>
<dbReference type="AlphaFoldDB" id="A0A1D2JP50"/>
<dbReference type="VEuPathDB" id="FungiDB:PADG_00796"/>
<protein>
    <submittedName>
        <fullName evidence="2">Uncharacterized protein</fullName>
    </submittedName>
</protein>
<organism evidence="2 3">
    <name type="scientific">Paracoccidioides brasiliensis</name>
    <dbReference type="NCBI Taxonomy" id="121759"/>
    <lineage>
        <taxon>Eukaryota</taxon>
        <taxon>Fungi</taxon>
        <taxon>Dikarya</taxon>
        <taxon>Ascomycota</taxon>
        <taxon>Pezizomycotina</taxon>
        <taxon>Eurotiomycetes</taxon>
        <taxon>Eurotiomycetidae</taxon>
        <taxon>Onygenales</taxon>
        <taxon>Ajellomycetaceae</taxon>
        <taxon>Paracoccidioides</taxon>
    </lineage>
</organism>
<accession>A0A1D2JP50</accession>
<evidence type="ECO:0000313" key="3">
    <source>
        <dbReference type="Proteomes" id="UP000242814"/>
    </source>
</evidence>
<gene>
    <name evidence="2" type="ORF">ACO22_00531</name>
</gene>
<proteinExistence type="predicted"/>
<sequence length="135" mass="14500">MAGFKNKPSGAAPLSSLGSPGSRQPKERKGRKESMGKQKKHSITVEEPRAVSQRQMYALAITMSALFSEYTSAAGETNEVSSWIRMVDVDVAADCGLRPTMMDRGDPVTCISCWAGGSYLVSSTLEPHNPYGIDG</sequence>
<name>A0A1D2JP50_PARBR</name>
<comment type="caution">
    <text evidence="2">The sequence shown here is derived from an EMBL/GenBank/DDBJ whole genome shotgun (WGS) entry which is preliminary data.</text>
</comment>